<dbReference type="RefSeq" id="WP_019727202.1">
    <property type="nucleotide sequence ID" value="NZ_CBDDSE010000001.1"/>
</dbReference>
<organism evidence="1">
    <name type="scientific">Pseudomonas aeruginosa</name>
    <dbReference type="NCBI Taxonomy" id="287"/>
    <lineage>
        <taxon>Bacteria</taxon>
        <taxon>Pseudomonadati</taxon>
        <taxon>Pseudomonadota</taxon>
        <taxon>Gammaproteobacteria</taxon>
        <taxon>Pseudomonadales</taxon>
        <taxon>Pseudomonadaceae</taxon>
        <taxon>Pseudomonas</taxon>
    </lineage>
</organism>
<gene>
    <name evidence="1" type="ORF">CCBH4851_00197</name>
</gene>
<accession>A0A0N9ZNX2</accession>
<dbReference type="AlphaFoldDB" id="A0A0N9ZNX2"/>
<dbReference type="PATRIC" id="fig|287.2966.peg.2776"/>
<reference evidence="1" key="1">
    <citation type="submission" date="2015-08" db="EMBL/GenBank/DDBJ databases">
        <title>Pseudomonas aeruginosa strain CCBH4851 chromosome region.</title>
        <authorList>
            <person name="Silveira M.C."/>
            <person name="Carvalho-Assef A.P.D."/>
            <person name="Albano R.M."/>
        </authorList>
    </citation>
    <scope>NUCLEOTIDE SEQUENCE</scope>
    <source>
        <strain evidence="1">CCBH4851</strain>
    </source>
</reference>
<dbReference type="EMBL" id="KT454971">
    <property type="protein sequence ID" value="ALI58901.1"/>
    <property type="molecule type" value="Genomic_DNA"/>
</dbReference>
<name>A0A0N9ZNX2_PSEAI</name>
<proteinExistence type="predicted"/>
<sequence length="162" mass="17730">MAITLKKKPEIDLYGTRWLHLKLDEQGHLSPCDVEAEADLSLLVGSTGDPLFQSHHAMINRHMQAIDAQAGVGTSQFSPLTLADVQFDNIDELLIGLVARHIIKGWKGVQDEAAPGAPADYTPERGQALLRQHPDAYWLALKTGTDIAVRADLRTQETVGKS</sequence>
<protein>
    <submittedName>
        <fullName evidence="1">Uncharacterized protein</fullName>
    </submittedName>
</protein>
<evidence type="ECO:0000313" key="1">
    <source>
        <dbReference type="EMBL" id="ALI58901.1"/>
    </source>
</evidence>